<evidence type="ECO:0000256" key="13">
    <source>
        <dbReference type="ARBA" id="ARBA00023316"/>
    </source>
</evidence>
<keyword evidence="11 17" id="KW-0472">Membrane</keyword>
<evidence type="ECO:0000256" key="9">
    <source>
        <dbReference type="ARBA" id="ARBA00022984"/>
    </source>
</evidence>
<comment type="function">
    <text evidence="17">Catalyzes the dephosphorylation of undecaprenyl diphosphate (UPP). Confers resistance to bacitracin.</text>
</comment>
<evidence type="ECO:0000256" key="16">
    <source>
        <dbReference type="ARBA" id="ARBA00047594"/>
    </source>
</evidence>
<evidence type="ECO:0000256" key="7">
    <source>
        <dbReference type="ARBA" id="ARBA00022801"/>
    </source>
</evidence>
<comment type="catalytic activity">
    <reaction evidence="16 17">
        <text>di-trans,octa-cis-undecaprenyl diphosphate + H2O = di-trans,octa-cis-undecaprenyl phosphate + phosphate + H(+)</text>
        <dbReference type="Rhea" id="RHEA:28094"/>
        <dbReference type="ChEBI" id="CHEBI:15377"/>
        <dbReference type="ChEBI" id="CHEBI:15378"/>
        <dbReference type="ChEBI" id="CHEBI:43474"/>
        <dbReference type="ChEBI" id="CHEBI:58405"/>
        <dbReference type="ChEBI" id="CHEBI:60392"/>
        <dbReference type="EC" id="3.6.1.27"/>
    </reaction>
</comment>
<evidence type="ECO:0000256" key="11">
    <source>
        <dbReference type="ARBA" id="ARBA00023136"/>
    </source>
</evidence>
<dbReference type="EC" id="3.6.1.27" evidence="3 17"/>
<gene>
    <name evidence="17" type="primary">uppP</name>
    <name evidence="18" type="ORF">BHU72_10155</name>
</gene>
<feature type="transmembrane region" description="Helical" evidence="17">
    <location>
        <begin position="219"/>
        <end position="243"/>
    </location>
</feature>
<dbReference type="PANTHER" id="PTHR30622:SF2">
    <property type="entry name" value="UNDECAPRENYL-DIPHOSPHATASE"/>
    <property type="match status" value="1"/>
</dbReference>
<keyword evidence="19" id="KW-1185">Reference proteome</keyword>
<evidence type="ECO:0000256" key="14">
    <source>
        <dbReference type="ARBA" id="ARBA00032707"/>
    </source>
</evidence>
<reference evidence="18 19" key="1">
    <citation type="submission" date="2016-09" db="EMBL/GenBank/DDBJ databases">
        <title>Desulfuribacillus arsenicus sp. nov., an obligately anaerobic, dissimilatory arsenic- and antimonate-reducing bacterium isolated from anoxic sediments.</title>
        <authorList>
            <person name="Abin C.A."/>
            <person name="Hollibaugh J.T."/>
        </authorList>
    </citation>
    <scope>NUCLEOTIDE SEQUENCE [LARGE SCALE GENOMIC DNA]</scope>
    <source>
        <strain evidence="18 19">MLFW-2</strain>
    </source>
</reference>
<dbReference type="RefSeq" id="WP_069700978.1">
    <property type="nucleotide sequence ID" value="NZ_MJAT01000002.1"/>
</dbReference>
<dbReference type="GO" id="GO:0050380">
    <property type="term" value="F:undecaprenyl-diphosphatase activity"/>
    <property type="evidence" value="ECO:0007669"/>
    <property type="project" value="UniProtKB-UniRule"/>
</dbReference>
<keyword evidence="9 17" id="KW-0573">Peptidoglycan synthesis</keyword>
<feature type="transmembrane region" description="Helical" evidence="17">
    <location>
        <begin position="249"/>
        <end position="267"/>
    </location>
</feature>
<dbReference type="InterPro" id="IPR003824">
    <property type="entry name" value="UppP"/>
</dbReference>
<dbReference type="GO" id="GO:0008360">
    <property type="term" value="P:regulation of cell shape"/>
    <property type="evidence" value="ECO:0007669"/>
    <property type="project" value="UniProtKB-KW"/>
</dbReference>
<proteinExistence type="inferred from homology"/>
<evidence type="ECO:0000256" key="12">
    <source>
        <dbReference type="ARBA" id="ARBA00023251"/>
    </source>
</evidence>
<evidence type="ECO:0000313" key="19">
    <source>
        <dbReference type="Proteomes" id="UP000095255"/>
    </source>
</evidence>
<feature type="transmembrane region" description="Helical" evidence="17">
    <location>
        <begin position="117"/>
        <end position="137"/>
    </location>
</feature>
<dbReference type="Pfam" id="PF02673">
    <property type="entry name" value="BacA"/>
    <property type="match status" value="1"/>
</dbReference>
<feature type="transmembrane region" description="Helical" evidence="17">
    <location>
        <begin position="81"/>
        <end position="105"/>
    </location>
</feature>
<dbReference type="EMBL" id="MJAT01000002">
    <property type="protein sequence ID" value="OEH86611.1"/>
    <property type="molecule type" value="Genomic_DNA"/>
</dbReference>
<evidence type="ECO:0000256" key="15">
    <source>
        <dbReference type="ARBA" id="ARBA00032932"/>
    </source>
</evidence>
<dbReference type="AlphaFoldDB" id="A0A1E5L904"/>
<sequence length="268" mass="30000">MNWIEAVILGIVQGITEFLPISSSAHLVIAQDMFGLSVPGLAFEVFLHIGSLLAVMIYFRKDIIRLLSEFFQFIRTRDCRYQASFMFSIYIIIATFLTGVLGIILEKQMGDALKSMTTVSVSLFMTGAFLVLIERVIKYGNRKEGNMNFYDAFWVGLAQTVAIIPGISRSGSTLVAALWCGLEKETAVRFSFLLSIPVTLGSIVLMLPDMSSENFNAGLFELTAAFVASFVFAIIGIKWLIAFLQRSKLIYFAYYCFLASGFVFFFLR</sequence>
<dbReference type="OrthoDB" id="9808289at2"/>
<dbReference type="PANTHER" id="PTHR30622">
    <property type="entry name" value="UNDECAPRENYL-DIPHOSPHATASE"/>
    <property type="match status" value="1"/>
</dbReference>
<evidence type="ECO:0000256" key="3">
    <source>
        <dbReference type="ARBA" id="ARBA00012374"/>
    </source>
</evidence>
<evidence type="ECO:0000256" key="17">
    <source>
        <dbReference type="HAMAP-Rule" id="MF_01006"/>
    </source>
</evidence>
<comment type="subcellular location">
    <subcellularLocation>
        <location evidence="1 17">Cell membrane</location>
        <topology evidence="1 17">Multi-pass membrane protein</topology>
    </subcellularLocation>
</comment>
<feature type="transmembrane region" description="Helical" evidence="17">
    <location>
        <begin position="7"/>
        <end position="29"/>
    </location>
</feature>
<keyword evidence="12 17" id="KW-0046">Antibiotic resistance</keyword>
<name>A0A1E5L904_9FIRM</name>
<evidence type="ECO:0000256" key="1">
    <source>
        <dbReference type="ARBA" id="ARBA00004651"/>
    </source>
</evidence>
<evidence type="ECO:0000256" key="6">
    <source>
        <dbReference type="ARBA" id="ARBA00022692"/>
    </source>
</evidence>
<dbReference type="GO" id="GO:0005886">
    <property type="term" value="C:plasma membrane"/>
    <property type="evidence" value="ECO:0007669"/>
    <property type="project" value="UniProtKB-SubCell"/>
</dbReference>
<evidence type="ECO:0000313" key="18">
    <source>
        <dbReference type="EMBL" id="OEH86611.1"/>
    </source>
</evidence>
<comment type="similarity">
    <text evidence="2 17">Belongs to the UppP family.</text>
</comment>
<dbReference type="GO" id="GO:0009252">
    <property type="term" value="P:peptidoglycan biosynthetic process"/>
    <property type="evidence" value="ECO:0007669"/>
    <property type="project" value="UniProtKB-KW"/>
</dbReference>
<keyword evidence="7 17" id="KW-0378">Hydrolase</keyword>
<dbReference type="NCBIfam" id="TIGR00753">
    <property type="entry name" value="undec_PP_bacA"/>
    <property type="match status" value="1"/>
</dbReference>
<evidence type="ECO:0000256" key="5">
    <source>
        <dbReference type="ARBA" id="ARBA00022475"/>
    </source>
</evidence>
<keyword evidence="10 17" id="KW-1133">Transmembrane helix</keyword>
<comment type="miscellaneous">
    <text evidence="17">Bacitracin is thought to be involved in the inhibition of peptidoglycan synthesis by sequestering undecaprenyl diphosphate, thereby reducing the pool of lipid carrier available.</text>
</comment>
<dbReference type="GO" id="GO:0046677">
    <property type="term" value="P:response to antibiotic"/>
    <property type="evidence" value="ECO:0007669"/>
    <property type="project" value="UniProtKB-UniRule"/>
</dbReference>
<protein>
    <recommendedName>
        <fullName evidence="4 17">Undecaprenyl-diphosphatase</fullName>
        <ecNumber evidence="3 17">3.6.1.27</ecNumber>
    </recommendedName>
    <alternativeName>
        <fullName evidence="15 17">Bacitracin resistance protein</fullName>
    </alternativeName>
    <alternativeName>
        <fullName evidence="14 17">Undecaprenyl pyrophosphate phosphatase</fullName>
    </alternativeName>
</protein>
<dbReference type="GO" id="GO:0071555">
    <property type="term" value="P:cell wall organization"/>
    <property type="evidence" value="ECO:0007669"/>
    <property type="project" value="UniProtKB-KW"/>
</dbReference>
<dbReference type="Proteomes" id="UP000095255">
    <property type="component" value="Unassembled WGS sequence"/>
</dbReference>
<keyword evidence="8 17" id="KW-0133">Cell shape</keyword>
<keyword evidence="6 17" id="KW-0812">Transmembrane</keyword>
<accession>A0A1E5L904</accession>
<keyword evidence="5 17" id="KW-1003">Cell membrane</keyword>
<feature type="transmembrane region" description="Helical" evidence="17">
    <location>
        <begin position="41"/>
        <end position="60"/>
    </location>
</feature>
<comment type="caution">
    <text evidence="18">The sequence shown here is derived from an EMBL/GenBank/DDBJ whole genome shotgun (WGS) entry which is preliminary data.</text>
</comment>
<feature type="transmembrane region" description="Helical" evidence="17">
    <location>
        <begin position="187"/>
        <end position="207"/>
    </location>
</feature>
<evidence type="ECO:0000256" key="10">
    <source>
        <dbReference type="ARBA" id="ARBA00022989"/>
    </source>
</evidence>
<keyword evidence="13 17" id="KW-0961">Cell wall biogenesis/degradation</keyword>
<evidence type="ECO:0000256" key="2">
    <source>
        <dbReference type="ARBA" id="ARBA00010621"/>
    </source>
</evidence>
<evidence type="ECO:0000256" key="4">
    <source>
        <dbReference type="ARBA" id="ARBA00021581"/>
    </source>
</evidence>
<dbReference type="STRING" id="1390249.BHU72_10155"/>
<evidence type="ECO:0000256" key="8">
    <source>
        <dbReference type="ARBA" id="ARBA00022960"/>
    </source>
</evidence>
<dbReference type="HAMAP" id="MF_01006">
    <property type="entry name" value="Undec_diphosphatase"/>
    <property type="match status" value="1"/>
</dbReference>
<organism evidence="18 19">
    <name type="scientific">Desulfuribacillus stibiiarsenatis</name>
    <dbReference type="NCBI Taxonomy" id="1390249"/>
    <lineage>
        <taxon>Bacteria</taxon>
        <taxon>Bacillati</taxon>
        <taxon>Bacillota</taxon>
        <taxon>Desulfuribacillia</taxon>
        <taxon>Desulfuribacillales</taxon>
        <taxon>Desulfuribacillaceae</taxon>
        <taxon>Desulfuribacillus</taxon>
    </lineage>
</organism>